<feature type="transmembrane region" description="Helical" evidence="5">
    <location>
        <begin position="29"/>
        <end position="49"/>
    </location>
</feature>
<evidence type="ECO:0000313" key="7">
    <source>
        <dbReference type="Proteomes" id="UP000573603"/>
    </source>
</evidence>
<evidence type="ECO:0000256" key="4">
    <source>
        <dbReference type="ARBA" id="ARBA00023136"/>
    </source>
</evidence>
<evidence type="ECO:0000256" key="5">
    <source>
        <dbReference type="SAM" id="Phobius"/>
    </source>
</evidence>
<evidence type="ECO:0000256" key="1">
    <source>
        <dbReference type="ARBA" id="ARBA00004141"/>
    </source>
</evidence>
<proteinExistence type="predicted"/>
<name>A0A8H4ZQQ7_9HYPO</name>
<feature type="transmembrane region" description="Helical" evidence="5">
    <location>
        <begin position="70"/>
        <end position="88"/>
    </location>
</feature>
<dbReference type="PANTHER" id="PTHR31465:SF35">
    <property type="entry name" value="RTA1 DOMAIN PROTEIN-RELATED"/>
    <property type="match status" value="1"/>
</dbReference>
<keyword evidence="7" id="KW-1185">Reference proteome</keyword>
<feature type="transmembrane region" description="Helical" evidence="5">
    <location>
        <begin position="100"/>
        <end position="124"/>
    </location>
</feature>
<gene>
    <name evidence="6" type="ORF">FANTH_3843</name>
</gene>
<keyword evidence="3 5" id="KW-1133">Transmembrane helix</keyword>
<accession>A0A8H4ZQQ7</accession>
<protein>
    <submittedName>
        <fullName evidence="6">Uncharacterized protein</fullName>
    </submittedName>
</protein>
<organism evidence="6 7">
    <name type="scientific">Fusarium anthophilum</name>
    <dbReference type="NCBI Taxonomy" id="48485"/>
    <lineage>
        <taxon>Eukaryota</taxon>
        <taxon>Fungi</taxon>
        <taxon>Dikarya</taxon>
        <taxon>Ascomycota</taxon>
        <taxon>Pezizomycotina</taxon>
        <taxon>Sordariomycetes</taxon>
        <taxon>Hypocreomycetidae</taxon>
        <taxon>Hypocreales</taxon>
        <taxon>Nectriaceae</taxon>
        <taxon>Fusarium</taxon>
        <taxon>Fusarium fujikuroi species complex</taxon>
    </lineage>
</organism>
<dbReference type="EMBL" id="JABEVY010000077">
    <property type="protein sequence ID" value="KAF5251081.1"/>
    <property type="molecule type" value="Genomic_DNA"/>
</dbReference>
<keyword evidence="2 5" id="KW-0812">Transmembrane</keyword>
<dbReference type="InterPro" id="IPR007568">
    <property type="entry name" value="RTA1"/>
</dbReference>
<comment type="caution">
    <text evidence="6">The sequence shown here is derived from an EMBL/GenBank/DDBJ whole genome shotgun (WGS) entry which is preliminary data.</text>
</comment>
<feature type="transmembrane region" description="Helical" evidence="5">
    <location>
        <begin position="145"/>
        <end position="165"/>
    </location>
</feature>
<dbReference type="GO" id="GO:0016020">
    <property type="term" value="C:membrane"/>
    <property type="evidence" value="ECO:0007669"/>
    <property type="project" value="UniProtKB-SubCell"/>
</dbReference>
<keyword evidence="4 5" id="KW-0472">Membrane</keyword>
<sequence length="231" mass="25589">MLHIPVEVIGYAARAKSGQESPNWTLGPYIIQAIFLLVAPALFAASIYMELGRIIIMVEGESRSLIPLKWLTKMFVVGDVVSFLLQAGGTLEAVDNGAKIIIGGPFVQLVFFGLLIVVAVAFNWSIDTSPTGRSHAVPWKKHIHVLYAGSVLIMIRSIFRAAEYLQGSDGYILKHEVYLYIFDADLMALVMVIFSWYHPAEISAIILQRGKHNGMELGFVPAQHYRLTSDV</sequence>
<feature type="transmembrane region" description="Helical" evidence="5">
    <location>
        <begin position="177"/>
        <end position="197"/>
    </location>
</feature>
<evidence type="ECO:0000313" key="6">
    <source>
        <dbReference type="EMBL" id="KAF5251081.1"/>
    </source>
</evidence>
<dbReference type="PANTHER" id="PTHR31465">
    <property type="entry name" value="PROTEIN RTA1-RELATED"/>
    <property type="match status" value="1"/>
</dbReference>
<dbReference type="AlphaFoldDB" id="A0A8H4ZQQ7"/>
<evidence type="ECO:0000256" key="3">
    <source>
        <dbReference type="ARBA" id="ARBA00022989"/>
    </source>
</evidence>
<reference evidence="6 7" key="1">
    <citation type="journal article" date="2020" name="BMC Genomics">
        <title>Correction to: Identification and distribution of gene clusters required for synthesis of sphingolipid metabolism inhibitors in diverse species of the filamentous fungus Fusarium.</title>
        <authorList>
            <person name="Kim H.S."/>
            <person name="Lohmar J.M."/>
            <person name="Busman M."/>
            <person name="Brown D.W."/>
            <person name="Naumann T.A."/>
            <person name="Divon H.H."/>
            <person name="Lysoe E."/>
            <person name="Uhlig S."/>
            <person name="Proctor R.H."/>
        </authorList>
    </citation>
    <scope>NUCLEOTIDE SEQUENCE [LARGE SCALE GENOMIC DNA]</scope>
    <source>
        <strain evidence="6 7">NRRL 25214</strain>
    </source>
</reference>
<evidence type="ECO:0000256" key="2">
    <source>
        <dbReference type="ARBA" id="ARBA00022692"/>
    </source>
</evidence>
<dbReference type="Pfam" id="PF04479">
    <property type="entry name" value="RTA1"/>
    <property type="match status" value="1"/>
</dbReference>
<comment type="subcellular location">
    <subcellularLocation>
        <location evidence="1">Membrane</location>
        <topology evidence="1">Multi-pass membrane protein</topology>
    </subcellularLocation>
</comment>
<dbReference type="Proteomes" id="UP000573603">
    <property type="component" value="Unassembled WGS sequence"/>
</dbReference>